<keyword evidence="3" id="KW-0378">Hydrolase</keyword>
<dbReference type="Pfam" id="PF22942">
    <property type="entry name" value="DUF7025"/>
    <property type="match status" value="1"/>
</dbReference>
<evidence type="ECO:0000256" key="1">
    <source>
        <dbReference type="SAM" id="MobiDB-lite"/>
    </source>
</evidence>
<dbReference type="Gene3D" id="3.40.50.300">
    <property type="entry name" value="P-loop containing nucleotide triphosphate hydrolases"/>
    <property type="match status" value="1"/>
</dbReference>
<dbReference type="InterPro" id="IPR027417">
    <property type="entry name" value="P-loop_NTPase"/>
</dbReference>
<dbReference type="PANTHER" id="PTHR46411:SF3">
    <property type="entry name" value="AAA+ ATPASE DOMAIN-CONTAINING PROTEIN"/>
    <property type="match status" value="1"/>
</dbReference>
<dbReference type="AlphaFoldDB" id="A0A9P9JGU9"/>
<dbReference type="Pfam" id="PF00004">
    <property type="entry name" value="AAA"/>
    <property type="match status" value="1"/>
</dbReference>
<reference evidence="3" key="1">
    <citation type="journal article" date="2021" name="Nat. Commun.">
        <title>Genetic determinants of endophytism in the Arabidopsis root mycobiome.</title>
        <authorList>
            <person name="Mesny F."/>
            <person name="Miyauchi S."/>
            <person name="Thiergart T."/>
            <person name="Pickel B."/>
            <person name="Atanasova L."/>
            <person name="Karlsson M."/>
            <person name="Huettel B."/>
            <person name="Barry K.W."/>
            <person name="Haridas S."/>
            <person name="Chen C."/>
            <person name="Bauer D."/>
            <person name="Andreopoulos W."/>
            <person name="Pangilinan J."/>
            <person name="LaButti K."/>
            <person name="Riley R."/>
            <person name="Lipzen A."/>
            <person name="Clum A."/>
            <person name="Drula E."/>
            <person name="Henrissat B."/>
            <person name="Kohler A."/>
            <person name="Grigoriev I.V."/>
            <person name="Martin F.M."/>
            <person name="Hacquard S."/>
        </authorList>
    </citation>
    <scope>NUCLEOTIDE SEQUENCE</scope>
    <source>
        <strain evidence="3">MPI-CAGE-AT-0147</strain>
    </source>
</reference>
<feature type="domain" description="AAA+ ATPase" evidence="2">
    <location>
        <begin position="464"/>
        <end position="591"/>
    </location>
</feature>
<dbReference type="Proteomes" id="UP000738349">
    <property type="component" value="Unassembled WGS sequence"/>
</dbReference>
<dbReference type="GO" id="GO:0016887">
    <property type="term" value="F:ATP hydrolysis activity"/>
    <property type="evidence" value="ECO:0007669"/>
    <property type="project" value="InterPro"/>
</dbReference>
<comment type="caution">
    <text evidence="3">The sequence shown here is derived from an EMBL/GenBank/DDBJ whole genome shotgun (WGS) entry which is preliminary data.</text>
</comment>
<feature type="region of interest" description="Disordered" evidence="1">
    <location>
        <begin position="667"/>
        <end position="697"/>
    </location>
</feature>
<dbReference type="EMBL" id="JAGMUV010000004">
    <property type="protein sequence ID" value="KAH7160976.1"/>
    <property type="molecule type" value="Genomic_DNA"/>
</dbReference>
<evidence type="ECO:0000313" key="3">
    <source>
        <dbReference type="EMBL" id="KAH7160976.1"/>
    </source>
</evidence>
<name>A0A9P9JGU9_9HYPO</name>
<gene>
    <name evidence="3" type="ORF">EDB81DRAFT_783707</name>
</gene>
<dbReference type="GO" id="GO:0005524">
    <property type="term" value="F:ATP binding"/>
    <property type="evidence" value="ECO:0007669"/>
    <property type="project" value="InterPro"/>
</dbReference>
<accession>A0A9P9JGU9</accession>
<feature type="compositionally biased region" description="Basic and acidic residues" evidence="1">
    <location>
        <begin position="667"/>
        <end position="679"/>
    </location>
</feature>
<proteinExistence type="predicted"/>
<protein>
    <submittedName>
        <fullName evidence="3">P-loop containing nucleoside triphosphate hydrolase protein</fullName>
    </submittedName>
</protein>
<evidence type="ECO:0000313" key="4">
    <source>
        <dbReference type="Proteomes" id="UP000738349"/>
    </source>
</evidence>
<dbReference type="InterPro" id="IPR003593">
    <property type="entry name" value="AAA+_ATPase"/>
</dbReference>
<dbReference type="PANTHER" id="PTHR46411">
    <property type="entry name" value="FAMILY ATPASE, PUTATIVE-RELATED"/>
    <property type="match status" value="1"/>
</dbReference>
<dbReference type="InterPro" id="IPR054289">
    <property type="entry name" value="DUF7025"/>
</dbReference>
<keyword evidence="4" id="KW-1185">Reference proteome</keyword>
<sequence length="697" mass="79558">MDDDPFSSLNATNIFENASSFSEFTQKIRPVKPEVGFQDAGLECELKNLDSIYNGKGERVLLRSGKKFHVERDREPAAYQSAIVRTQFWNRQGEEEYIELEIRSPHMKAALKDVIPEFKDFAIDLKHITIRNEPRCLFHFRNELFTFGVNLEPNSDAQKHLSFLLEYMQQELNAEIYSWTVMVEFELLFDSGNPSLEFPNLWMAFKPGDLIYIPAHRPTEPVAKVLEFDTMSRSCKCSKPWCVRYHRWSVRGYCVNYDGEKFGYDTAIAEIKYYEGYRALKELAVVPLQYHPDQHKIRAPHIARGKKFVDLQGRHHRRHTGTANALGKDRNSTLFGEEDFFPIQMTWINGRVVIDCKTFCEARPSHSIDLVTGKPLFKDKNCSSADFTDNQLIICHYEVAGFALNEKKWGFFHVDNLDEIQFDDNVFTSSLMLRPQIKKMILSLVKVHENEHVGFDDIISGKGKGMIFLLHGEPGVGKTLTAESVADHCKKPLLRIDASVLGTSAASVESSLAASFQLAERWKCVILLDEADVFLEQRSSSDLERNSLVAVFLRVLEYYEGILFLTTNRLESFDRAFKSRVHLAIHLPKLDVTSRRSIWETFLSMASDSDRHLLAENGALGEFSLVDLNGRQIKNVVRIAKARAESEGKPITKEFVDEALDAMRAFDEEMDGRSRKASDSDGGADDQGSAKRRRIGM</sequence>
<dbReference type="SUPFAM" id="SSF52540">
    <property type="entry name" value="P-loop containing nucleoside triphosphate hydrolases"/>
    <property type="match status" value="1"/>
</dbReference>
<dbReference type="SMART" id="SM00382">
    <property type="entry name" value="AAA"/>
    <property type="match status" value="1"/>
</dbReference>
<dbReference type="CDD" id="cd19481">
    <property type="entry name" value="RecA-like_protease"/>
    <property type="match status" value="1"/>
</dbReference>
<evidence type="ECO:0000259" key="2">
    <source>
        <dbReference type="SMART" id="SM00382"/>
    </source>
</evidence>
<organism evidence="3 4">
    <name type="scientific">Dactylonectria macrodidyma</name>
    <dbReference type="NCBI Taxonomy" id="307937"/>
    <lineage>
        <taxon>Eukaryota</taxon>
        <taxon>Fungi</taxon>
        <taxon>Dikarya</taxon>
        <taxon>Ascomycota</taxon>
        <taxon>Pezizomycotina</taxon>
        <taxon>Sordariomycetes</taxon>
        <taxon>Hypocreomycetidae</taxon>
        <taxon>Hypocreales</taxon>
        <taxon>Nectriaceae</taxon>
        <taxon>Dactylonectria</taxon>
    </lineage>
</organism>
<dbReference type="InterPro" id="IPR003959">
    <property type="entry name" value="ATPase_AAA_core"/>
</dbReference>
<dbReference type="OrthoDB" id="10042665at2759"/>